<dbReference type="AlphaFoldDB" id="A0AAU7PUC1"/>
<organism evidence="1">
    <name type="scientific">Lacrimispora sp. BS-2</name>
    <dbReference type="NCBI Taxonomy" id="3151850"/>
    <lineage>
        <taxon>Bacteria</taxon>
        <taxon>Bacillati</taxon>
        <taxon>Bacillota</taxon>
        <taxon>Clostridia</taxon>
        <taxon>Lachnospirales</taxon>
        <taxon>Lachnospiraceae</taxon>
        <taxon>Lacrimispora</taxon>
    </lineage>
</organism>
<accession>A0AAU7PUC1</accession>
<dbReference type="EMBL" id="CP157940">
    <property type="protein sequence ID" value="XBS55772.1"/>
    <property type="molecule type" value="Genomic_DNA"/>
</dbReference>
<proteinExistence type="predicted"/>
<protein>
    <recommendedName>
        <fullName evidence="2">Phage tail protein</fullName>
    </recommendedName>
</protein>
<reference evidence="1" key="1">
    <citation type="submission" date="2024-06" db="EMBL/GenBank/DDBJ databases">
        <title>Lacrimispora cavernae sp. nov., a novel anaerobe isolated from bat guano pile inside a cave.</title>
        <authorList>
            <person name="Miller S.L."/>
            <person name="Lu N."/>
            <person name="King J."/>
            <person name="Sankaranarayanan K."/>
            <person name="Lawson P.A."/>
        </authorList>
    </citation>
    <scope>NUCLEOTIDE SEQUENCE</scope>
    <source>
        <strain evidence="1">BS-2</strain>
    </source>
</reference>
<name>A0AAU7PUC1_9FIRM</name>
<sequence>MAFIQYLAFDSVPLPMPDSYEVELSDVEADTGGETEAGTTQRDVVRSGVVTIPVSFSLSPKWVKAMAEFRRKSKIIVEYFDTETLDIRQTEMYIEGYKASLVKDTSYKGLWTVSFTLREF</sequence>
<evidence type="ECO:0000313" key="1">
    <source>
        <dbReference type="EMBL" id="XBS55772.1"/>
    </source>
</evidence>
<dbReference type="RefSeq" id="WP_349948421.1">
    <property type="nucleotide sequence ID" value="NZ_CP157940.1"/>
</dbReference>
<evidence type="ECO:0008006" key="2">
    <source>
        <dbReference type="Google" id="ProtNLM"/>
    </source>
</evidence>
<gene>
    <name evidence="1" type="ORF">ABFV83_08300</name>
</gene>